<evidence type="ECO:0000313" key="2">
    <source>
        <dbReference type="EMBL" id="OGI47799.1"/>
    </source>
</evidence>
<comment type="caution">
    <text evidence="2">The sequence shown here is derived from an EMBL/GenBank/DDBJ whole genome shotgun (WGS) entry which is preliminary data.</text>
</comment>
<dbReference type="PANTHER" id="PTHR34610">
    <property type="entry name" value="SSL7007 PROTEIN"/>
    <property type="match status" value="1"/>
</dbReference>
<gene>
    <name evidence="2" type="ORF">A2151_01250</name>
</gene>
<proteinExistence type="predicted"/>
<dbReference type="PANTHER" id="PTHR34610:SF4">
    <property type="entry name" value="SLL8027 PROTEIN"/>
    <property type="match status" value="1"/>
</dbReference>
<organism evidence="2 3">
    <name type="scientific">Candidatus Muproteobacteria bacterium RBG_16_65_34</name>
    <dbReference type="NCBI Taxonomy" id="1817760"/>
    <lineage>
        <taxon>Bacteria</taxon>
        <taxon>Pseudomonadati</taxon>
        <taxon>Pseudomonadota</taxon>
        <taxon>Candidatus Muproteobacteria</taxon>
    </lineage>
</organism>
<accession>A0A1F6TRW8</accession>
<protein>
    <submittedName>
        <fullName evidence="2">Putative toxin-antitoxin system toxin component, PIN family</fullName>
    </submittedName>
</protein>
<dbReference type="InterPro" id="IPR002850">
    <property type="entry name" value="PIN_toxin-like"/>
</dbReference>
<evidence type="ECO:0000313" key="3">
    <source>
        <dbReference type="Proteomes" id="UP000178885"/>
    </source>
</evidence>
<dbReference type="SUPFAM" id="SSF88723">
    <property type="entry name" value="PIN domain-like"/>
    <property type="match status" value="1"/>
</dbReference>
<dbReference type="InterPro" id="IPR029060">
    <property type="entry name" value="PIN-like_dom_sf"/>
</dbReference>
<dbReference type="AlphaFoldDB" id="A0A1F6TRW8"/>
<feature type="domain" description="PIN" evidence="1">
    <location>
        <begin position="9"/>
        <end position="121"/>
    </location>
</feature>
<name>A0A1F6TRW8_9PROT</name>
<dbReference type="Proteomes" id="UP000178885">
    <property type="component" value="Unassembled WGS sequence"/>
</dbReference>
<dbReference type="Pfam" id="PF13470">
    <property type="entry name" value="PIN_3"/>
    <property type="match status" value="1"/>
</dbReference>
<dbReference type="STRING" id="1817760.A2151_01250"/>
<sequence length="145" mass="16203">MGEKGQVVRVALDTNVVVSAVLFTKGHLTWLREGWSTGRFLPLIDTPCAEELLRVLAYPKFRLTQDDIQTLLGTYLPFTEAVNTASDKTPGLPRCRDPHDQKFLVLAQEGKADVLVTGDQALLALAGQTRFAIETPSMFRRRFEK</sequence>
<reference evidence="2 3" key="1">
    <citation type="journal article" date="2016" name="Nat. Commun.">
        <title>Thousands of microbial genomes shed light on interconnected biogeochemical processes in an aquifer system.</title>
        <authorList>
            <person name="Anantharaman K."/>
            <person name="Brown C.T."/>
            <person name="Hug L.A."/>
            <person name="Sharon I."/>
            <person name="Castelle C.J."/>
            <person name="Probst A.J."/>
            <person name="Thomas B.C."/>
            <person name="Singh A."/>
            <person name="Wilkins M.J."/>
            <person name="Karaoz U."/>
            <person name="Brodie E.L."/>
            <person name="Williams K.H."/>
            <person name="Hubbard S.S."/>
            <person name="Banfield J.F."/>
        </authorList>
    </citation>
    <scope>NUCLEOTIDE SEQUENCE [LARGE SCALE GENOMIC DNA]</scope>
</reference>
<dbReference type="InterPro" id="IPR002716">
    <property type="entry name" value="PIN_dom"/>
</dbReference>
<evidence type="ECO:0000259" key="1">
    <source>
        <dbReference type="Pfam" id="PF13470"/>
    </source>
</evidence>
<dbReference type="EMBL" id="MFSU01000046">
    <property type="protein sequence ID" value="OGI47799.1"/>
    <property type="molecule type" value="Genomic_DNA"/>
</dbReference>
<dbReference type="NCBIfam" id="TIGR00305">
    <property type="entry name" value="putative toxin-antitoxin system toxin component, PIN family"/>
    <property type="match status" value="1"/>
</dbReference>